<evidence type="ECO:0000256" key="1">
    <source>
        <dbReference type="ARBA" id="ARBA00004202"/>
    </source>
</evidence>
<keyword evidence="4" id="KW-0547">Nucleotide-binding</keyword>
<name>A0A6M1TCD4_9BACT</name>
<dbReference type="CDD" id="cd03225">
    <property type="entry name" value="ABC_cobalt_CbiO_domain1"/>
    <property type="match status" value="2"/>
</dbReference>
<proteinExistence type="predicted"/>
<sequence>MESPAAHNDVLQLAAQLEGLRLRFSSRDTLLFDGVSLRIPRGQKVLLLGPSGCGKSTLLKVLTGLIPEAIELPVEWELRKPLESGGYVFQDPDAQFCMPYVDEEIAFVLENMGVPRSDMPERIRYYLRRVGLAFEDPHRPISTLSQGQKQRLALASALALEPETLVLDEPTALLDPKGTTEIWEHVRTLGRDKTLLIVEHKIAEIVDFVDRVLVIDQEGSLVADGGPEEVQKNHRSLLDRYGIWHADSWAVHDQQYEVAQLSQKNPANTDLPPLLEIDQLKGFYEDEACINMPEVQVHEGEWITVTGPNGAGKSTLLQALMKLIPTKGMSHWKGEAIKNTEQLASEVGFVFQNPELQFVAQTVYEEVAFTLWQKNISEQQVDSEVQRVLKQFGLTEFEDENPYRLSTGQQRRLSVASALVTDRELLLLDEPTFGQDAGNTFAILEELERYRKAGTSLLMVTHDPEIVRRYATRVWEIEDGELKADYAGERVGEQNTGVGHAV</sequence>
<dbReference type="Pfam" id="PF00005">
    <property type="entry name" value="ABC_tran"/>
    <property type="match status" value="2"/>
</dbReference>
<evidence type="ECO:0000313" key="9">
    <source>
        <dbReference type="EMBL" id="NGP88604.1"/>
    </source>
</evidence>
<evidence type="ECO:0000256" key="7">
    <source>
        <dbReference type="ARBA" id="ARBA00023136"/>
    </source>
</evidence>
<feature type="domain" description="ABC transporter" evidence="8">
    <location>
        <begin position="275"/>
        <end position="502"/>
    </location>
</feature>
<dbReference type="EMBL" id="JAALLS010000011">
    <property type="protein sequence ID" value="NGP88604.1"/>
    <property type="molecule type" value="Genomic_DNA"/>
</dbReference>
<keyword evidence="5 9" id="KW-0067">ATP-binding</keyword>
<dbReference type="PANTHER" id="PTHR43553:SF27">
    <property type="entry name" value="ENERGY-COUPLING FACTOR TRANSPORTER ATP-BINDING PROTEIN ECFA2"/>
    <property type="match status" value="1"/>
</dbReference>
<dbReference type="InterPro" id="IPR050095">
    <property type="entry name" value="ECF_ABC_transporter_ATP-bd"/>
</dbReference>
<evidence type="ECO:0000256" key="6">
    <source>
        <dbReference type="ARBA" id="ARBA00022967"/>
    </source>
</evidence>
<dbReference type="Gene3D" id="3.40.50.300">
    <property type="entry name" value="P-loop containing nucleotide triphosphate hydrolases"/>
    <property type="match status" value="2"/>
</dbReference>
<dbReference type="GO" id="GO:0016887">
    <property type="term" value="F:ATP hydrolysis activity"/>
    <property type="evidence" value="ECO:0007669"/>
    <property type="project" value="InterPro"/>
</dbReference>
<dbReference type="PROSITE" id="PS50893">
    <property type="entry name" value="ABC_TRANSPORTER_2"/>
    <property type="match status" value="2"/>
</dbReference>
<keyword evidence="3" id="KW-1003">Cell membrane</keyword>
<protein>
    <submittedName>
        <fullName evidence="9">ABC transporter ATP-binding protein</fullName>
    </submittedName>
</protein>
<dbReference type="InterPro" id="IPR017871">
    <property type="entry name" value="ABC_transporter-like_CS"/>
</dbReference>
<dbReference type="InterPro" id="IPR003593">
    <property type="entry name" value="AAA+_ATPase"/>
</dbReference>
<dbReference type="GO" id="GO:0042626">
    <property type="term" value="F:ATPase-coupled transmembrane transporter activity"/>
    <property type="evidence" value="ECO:0007669"/>
    <property type="project" value="TreeGrafter"/>
</dbReference>
<gene>
    <name evidence="9" type="ORF">G3569_09570</name>
</gene>
<dbReference type="GO" id="GO:0005524">
    <property type="term" value="F:ATP binding"/>
    <property type="evidence" value="ECO:0007669"/>
    <property type="project" value="UniProtKB-KW"/>
</dbReference>
<dbReference type="Proteomes" id="UP000479132">
    <property type="component" value="Unassembled WGS sequence"/>
</dbReference>
<keyword evidence="2" id="KW-0813">Transport</keyword>
<dbReference type="SUPFAM" id="SSF52540">
    <property type="entry name" value="P-loop containing nucleoside triphosphate hydrolases"/>
    <property type="match status" value="2"/>
</dbReference>
<accession>A0A6M1TCD4</accession>
<feature type="domain" description="ABC transporter" evidence="8">
    <location>
        <begin position="15"/>
        <end position="243"/>
    </location>
</feature>
<dbReference type="InterPro" id="IPR015856">
    <property type="entry name" value="ABC_transpr_CbiO/EcfA_su"/>
</dbReference>
<keyword evidence="7" id="KW-0472">Membrane</keyword>
<dbReference type="InterPro" id="IPR027417">
    <property type="entry name" value="P-loop_NTPase"/>
</dbReference>
<dbReference type="AlphaFoldDB" id="A0A6M1TCD4"/>
<dbReference type="SMART" id="SM00382">
    <property type="entry name" value="AAA"/>
    <property type="match status" value="2"/>
</dbReference>
<evidence type="ECO:0000256" key="4">
    <source>
        <dbReference type="ARBA" id="ARBA00022741"/>
    </source>
</evidence>
<evidence type="ECO:0000256" key="5">
    <source>
        <dbReference type="ARBA" id="ARBA00022840"/>
    </source>
</evidence>
<dbReference type="RefSeq" id="WP_165268516.1">
    <property type="nucleotide sequence ID" value="NZ_JAALLS010000011.1"/>
</dbReference>
<dbReference type="PROSITE" id="PS00211">
    <property type="entry name" value="ABC_TRANSPORTER_1"/>
    <property type="match status" value="1"/>
</dbReference>
<dbReference type="InterPro" id="IPR003439">
    <property type="entry name" value="ABC_transporter-like_ATP-bd"/>
</dbReference>
<dbReference type="GO" id="GO:0043190">
    <property type="term" value="C:ATP-binding cassette (ABC) transporter complex"/>
    <property type="evidence" value="ECO:0007669"/>
    <property type="project" value="TreeGrafter"/>
</dbReference>
<dbReference type="PANTHER" id="PTHR43553">
    <property type="entry name" value="HEAVY METAL TRANSPORTER"/>
    <property type="match status" value="1"/>
</dbReference>
<comment type="subcellular location">
    <subcellularLocation>
        <location evidence="1">Cell membrane</location>
        <topology evidence="1">Peripheral membrane protein</topology>
    </subcellularLocation>
</comment>
<comment type="caution">
    <text evidence="9">The sequence shown here is derived from an EMBL/GenBank/DDBJ whole genome shotgun (WGS) entry which is preliminary data.</text>
</comment>
<keyword evidence="6" id="KW-1278">Translocase</keyword>
<keyword evidence="10" id="KW-1185">Reference proteome</keyword>
<reference evidence="9 10" key="1">
    <citation type="submission" date="2020-02" db="EMBL/GenBank/DDBJ databases">
        <title>Aliifodinibius halophilus 2W32, complete genome.</title>
        <authorList>
            <person name="Li Y."/>
            <person name="Wu S."/>
        </authorList>
    </citation>
    <scope>NUCLEOTIDE SEQUENCE [LARGE SCALE GENOMIC DNA]</scope>
    <source>
        <strain evidence="9 10">2W32</strain>
    </source>
</reference>
<evidence type="ECO:0000256" key="3">
    <source>
        <dbReference type="ARBA" id="ARBA00022475"/>
    </source>
</evidence>
<evidence type="ECO:0000259" key="8">
    <source>
        <dbReference type="PROSITE" id="PS50893"/>
    </source>
</evidence>
<evidence type="ECO:0000256" key="2">
    <source>
        <dbReference type="ARBA" id="ARBA00022448"/>
    </source>
</evidence>
<evidence type="ECO:0000313" key="10">
    <source>
        <dbReference type="Proteomes" id="UP000479132"/>
    </source>
</evidence>
<organism evidence="9 10">
    <name type="scientific">Fodinibius halophilus</name>
    <dbReference type="NCBI Taxonomy" id="1736908"/>
    <lineage>
        <taxon>Bacteria</taxon>
        <taxon>Pseudomonadati</taxon>
        <taxon>Balneolota</taxon>
        <taxon>Balneolia</taxon>
        <taxon>Balneolales</taxon>
        <taxon>Balneolaceae</taxon>
        <taxon>Fodinibius</taxon>
    </lineage>
</organism>